<dbReference type="Gene3D" id="3.10.20.90">
    <property type="entry name" value="Phosphatidylinositol 3-kinase Catalytic Subunit, Chain A, domain 1"/>
    <property type="match status" value="1"/>
</dbReference>
<name>A0AAV1XIS9_LUPLU</name>
<dbReference type="GO" id="GO:0005874">
    <property type="term" value="C:microtubule"/>
    <property type="evidence" value="ECO:0007669"/>
    <property type="project" value="UniProtKB-KW"/>
</dbReference>
<keyword evidence="6" id="KW-0833">Ubl conjugation pathway</keyword>
<keyword evidence="9" id="KW-0206">Cytoskeleton</keyword>
<keyword evidence="5" id="KW-0493">Microtubule</keyword>
<comment type="caution">
    <text evidence="12">The sequence shown here is derived from an EMBL/GenBank/DDBJ whole genome shotgun (WGS) entry which is preliminary data.</text>
</comment>
<keyword evidence="9" id="KW-0963">Cytoplasm</keyword>
<keyword evidence="8" id="KW-0472">Membrane</keyword>
<evidence type="ECO:0000256" key="8">
    <source>
        <dbReference type="ARBA" id="ARBA00023136"/>
    </source>
</evidence>
<evidence type="ECO:0000256" key="1">
    <source>
        <dbReference type="ARBA" id="ARBA00003307"/>
    </source>
</evidence>
<dbReference type="SUPFAM" id="SSF54236">
    <property type="entry name" value="Ubiquitin-like"/>
    <property type="match status" value="1"/>
</dbReference>
<dbReference type="PANTHER" id="PTHR10969">
    <property type="entry name" value="MICROTUBULE-ASSOCIATED PROTEINS 1A/1B LIGHT CHAIN 3-RELATED"/>
    <property type="match status" value="1"/>
</dbReference>
<evidence type="ECO:0000313" key="13">
    <source>
        <dbReference type="Proteomes" id="UP001497480"/>
    </source>
</evidence>
<keyword evidence="7" id="KW-0813">Transport</keyword>
<dbReference type="GO" id="GO:0016020">
    <property type="term" value="C:membrane"/>
    <property type="evidence" value="ECO:0007669"/>
    <property type="project" value="UniProtKB-SubCell"/>
</dbReference>
<evidence type="ECO:0000256" key="10">
    <source>
        <dbReference type="ARBA" id="ARBA00023288"/>
    </source>
</evidence>
<dbReference type="Proteomes" id="UP001497480">
    <property type="component" value="Unassembled WGS sequence"/>
</dbReference>
<evidence type="ECO:0000256" key="2">
    <source>
        <dbReference type="ARBA" id="ARBA00004245"/>
    </source>
</evidence>
<organism evidence="12 13">
    <name type="scientific">Lupinus luteus</name>
    <name type="common">European yellow lupine</name>
    <dbReference type="NCBI Taxonomy" id="3873"/>
    <lineage>
        <taxon>Eukaryota</taxon>
        <taxon>Viridiplantae</taxon>
        <taxon>Streptophyta</taxon>
        <taxon>Embryophyta</taxon>
        <taxon>Tracheophyta</taxon>
        <taxon>Spermatophyta</taxon>
        <taxon>Magnoliopsida</taxon>
        <taxon>eudicotyledons</taxon>
        <taxon>Gunneridae</taxon>
        <taxon>Pentapetalae</taxon>
        <taxon>rosids</taxon>
        <taxon>fabids</taxon>
        <taxon>Fabales</taxon>
        <taxon>Fabaceae</taxon>
        <taxon>Papilionoideae</taxon>
        <taxon>50 kb inversion clade</taxon>
        <taxon>genistoids sensu lato</taxon>
        <taxon>core genistoids</taxon>
        <taxon>Genisteae</taxon>
        <taxon>Lupinus</taxon>
    </lineage>
</organism>
<reference evidence="12 13" key="1">
    <citation type="submission" date="2024-03" db="EMBL/GenBank/DDBJ databases">
        <authorList>
            <person name="Martinez-Hernandez J."/>
        </authorList>
    </citation>
    <scope>NUCLEOTIDE SEQUENCE [LARGE SCALE GENOMIC DNA]</scope>
</reference>
<dbReference type="GO" id="GO:0006914">
    <property type="term" value="P:autophagy"/>
    <property type="evidence" value="ECO:0007669"/>
    <property type="project" value="UniProtKB-KW"/>
</dbReference>
<accession>A0AAV1XIS9</accession>
<keyword evidence="10" id="KW-0449">Lipoprotein</keyword>
<dbReference type="Pfam" id="PF02991">
    <property type="entry name" value="ATG8"/>
    <property type="match status" value="1"/>
</dbReference>
<proteinExistence type="inferred from homology"/>
<evidence type="ECO:0000256" key="9">
    <source>
        <dbReference type="ARBA" id="ARBA00023212"/>
    </source>
</evidence>
<dbReference type="InterPro" id="IPR029071">
    <property type="entry name" value="Ubiquitin-like_domsf"/>
</dbReference>
<sequence>MGGSFNFKDKYTFDHRLEESRYIVAKYPDRFPVIVERYAKCDLPELERKKYLVPGDLSVGQFIHNFEFQTYSATWKSSFCICEEHVASYC</sequence>
<dbReference type="AlphaFoldDB" id="A0AAV1XIS9"/>
<dbReference type="GO" id="GO:0015031">
    <property type="term" value="P:protein transport"/>
    <property type="evidence" value="ECO:0007669"/>
    <property type="project" value="UniProtKB-KW"/>
</dbReference>
<comment type="function">
    <text evidence="1">Ubiquitin-like modifier involved in autophagosomes formation. May mediate the delivery of the autophagosomes to the vacuole via the microtubule cytoskeleton.</text>
</comment>
<evidence type="ECO:0000256" key="6">
    <source>
        <dbReference type="ARBA" id="ARBA00022786"/>
    </source>
</evidence>
<dbReference type="InterPro" id="IPR004241">
    <property type="entry name" value="Atg8-like"/>
</dbReference>
<evidence type="ECO:0000256" key="4">
    <source>
        <dbReference type="ARBA" id="ARBA00007293"/>
    </source>
</evidence>
<evidence type="ECO:0000256" key="5">
    <source>
        <dbReference type="ARBA" id="ARBA00022701"/>
    </source>
</evidence>
<dbReference type="EMBL" id="CAXHTB010000015">
    <property type="protein sequence ID" value="CAL0320892.1"/>
    <property type="molecule type" value="Genomic_DNA"/>
</dbReference>
<evidence type="ECO:0000256" key="7">
    <source>
        <dbReference type="ARBA" id="ARBA00022927"/>
    </source>
</evidence>
<comment type="similarity">
    <text evidence="4 11">Belongs to the ATG8 family.</text>
</comment>
<keyword evidence="11" id="KW-0072">Autophagy</keyword>
<comment type="subcellular location">
    <subcellularLocation>
        <location evidence="2">Cytoplasm</location>
        <location evidence="2">Cytoskeleton</location>
    </subcellularLocation>
    <subcellularLocation>
        <location evidence="3">Membrane</location>
    </subcellularLocation>
</comment>
<gene>
    <name evidence="12" type="ORF">LLUT_LOCUS21952</name>
</gene>
<evidence type="ECO:0000313" key="12">
    <source>
        <dbReference type="EMBL" id="CAL0320892.1"/>
    </source>
</evidence>
<evidence type="ECO:0000256" key="3">
    <source>
        <dbReference type="ARBA" id="ARBA00004370"/>
    </source>
</evidence>
<protein>
    <recommendedName>
        <fullName evidence="11">Autophagy-related protein</fullName>
    </recommendedName>
</protein>
<keyword evidence="7" id="KW-0653">Protein transport</keyword>
<dbReference type="GO" id="GO:0005776">
    <property type="term" value="C:autophagosome"/>
    <property type="evidence" value="ECO:0007669"/>
    <property type="project" value="UniProtKB-ARBA"/>
</dbReference>
<keyword evidence="13" id="KW-1185">Reference proteome</keyword>
<evidence type="ECO:0000256" key="11">
    <source>
        <dbReference type="RuleBase" id="RU004384"/>
    </source>
</evidence>